<reference evidence="4 5" key="1">
    <citation type="submission" date="2016-10" db="EMBL/GenBank/DDBJ databases">
        <authorList>
            <person name="de Groot N.N."/>
        </authorList>
    </citation>
    <scope>NUCLEOTIDE SEQUENCE [LARGE SCALE GENOMIC DNA]</scope>
    <source>
        <strain evidence="4 5">CPCC 201354</strain>
    </source>
</reference>
<feature type="compositionally biased region" description="Low complexity" evidence="2">
    <location>
        <begin position="107"/>
        <end position="122"/>
    </location>
</feature>
<dbReference type="RefSeq" id="WP_093169778.1">
    <property type="nucleotide sequence ID" value="NZ_FNCN01000006.1"/>
</dbReference>
<dbReference type="InterPro" id="IPR051910">
    <property type="entry name" value="ComF/GntX_DNA_util-trans"/>
</dbReference>
<feature type="domain" description="Phosphoribosyltransferase" evidence="3">
    <location>
        <begin position="206"/>
        <end position="247"/>
    </location>
</feature>
<keyword evidence="5" id="KW-1185">Reference proteome</keyword>
<accession>A0A1G7VX62</accession>
<feature type="region of interest" description="Disordered" evidence="2">
    <location>
        <begin position="100"/>
        <end position="130"/>
    </location>
</feature>
<dbReference type="OrthoDB" id="5244859at2"/>
<dbReference type="Proteomes" id="UP000198923">
    <property type="component" value="Unassembled WGS sequence"/>
</dbReference>
<organism evidence="4 5">
    <name type="scientific">Sinosporangium album</name>
    <dbReference type="NCBI Taxonomy" id="504805"/>
    <lineage>
        <taxon>Bacteria</taxon>
        <taxon>Bacillati</taxon>
        <taxon>Actinomycetota</taxon>
        <taxon>Actinomycetes</taxon>
        <taxon>Streptosporangiales</taxon>
        <taxon>Streptosporangiaceae</taxon>
        <taxon>Sinosporangium</taxon>
    </lineage>
</organism>
<dbReference type="InterPro" id="IPR000836">
    <property type="entry name" value="PRTase_dom"/>
</dbReference>
<dbReference type="Gene3D" id="3.40.50.2020">
    <property type="match status" value="1"/>
</dbReference>
<comment type="similarity">
    <text evidence="1">Belongs to the ComF/GntX family.</text>
</comment>
<evidence type="ECO:0000313" key="5">
    <source>
        <dbReference type="Proteomes" id="UP000198923"/>
    </source>
</evidence>
<dbReference type="STRING" id="504805.SAMN05421505_10691"/>
<dbReference type="SUPFAM" id="SSF53271">
    <property type="entry name" value="PRTase-like"/>
    <property type="match status" value="1"/>
</dbReference>
<protein>
    <submittedName>
        <fullName evidence="4">Predicted amidophosphoribosyltransferases</fullName>
    </submittedName>
</protein>
<evidence type="ECO:0000256" key="2">
    <source>
        <dbReference type="SAM" id="MobiDB-lite"/>
    </source>
</evidence>
<keyword evidence="4" id="KW-0808">Transferase</keyword>
<dbReference type="CDD" id="cd06223">
    <property type="entry name" value="PRTases_typeI"/>
    <property type="match status" value="1"/>
</dbReference>
<dbReference type="GO" id="GO:0016757">
    <property type="term" value="F:glycosyltransferase activity"/>
    <property type="evidence" value="ECO:0007669"/>
    <property type="project" value="UniProtKB-KW"/>
</dbReference>
<dbReference type="Pfam" id="PF00156">
    <property type="entry name" value="Pribosyltran"/>
    <property type="match status" value="1"/>
</dbReference>
<evidence type="ECO:0000259" key="3">
    <source>
        <dbReference type="Pfam" id="PF00156"/>
    </source>
</evidence>
<dbReference type="AlphaFoldDB" id="A0A1G7VX62"/>
<keyword evidence="4" id="KW-0328">Glycosyltransferase</keyword>
<sequence length="253" mass="26390">MSAAFLDVLLPPRCAACATGVGPLCPACAAGLCHDPGVRMPTPSPPGLPECWSAADYTGPLRRALTAYKERGLTALAAPLGAALALVLWRAVASALAAHHRHPPPHSGSAPHVTVVPVPTTPRAKRRRGHDPLGTLAELAVASLRECGLPLTYAQPLEHRRHPEDQAGLNSRQRASNLAHAFRLRPTPRAALTPLWAAPTGIPGPVVLVDDILTTGTTLTEAARTLRAAGAHVPTAAVLAATPRRTHPRPLAT</sequence>
<evidence type="ECO:0000256" key="1">
    <source>
        <dbReference type="ARBA" id="ARBA00008007"/>
    </source>
</evidence>
<gene>
    <name evidence="4" type="ORF">SAMN05421505_10691</name>
</gene>
<dbReference type="InterPro" id="IPR029057">
    <property type="entry name" value="PRTase-like"/>
</dbReference>
<proteinExistence type="inferred from homology"/>
<dbReference type="PANTHER" id="PTHR47505:SF1">
    <property type="entry name" value="DNA UTILIZATION PROTEIN YHGH"/>
    <property type="match status" value="1"/>
</dbReference>
<dbReference type="EMBL" id="FNCN01000006">
    <property type="protein sequence ID" value="SDG64181.1"/>
    <property type="molecule type" value="Genomic_DNA"/>
</dbReference>
<evidence type="ECO:0000313" key="4">
    <source>
        <dbReference type="EMBL" id="SDG64181.1"/>
    </source>
</evidence>
<name>A0A1G7VX62_9ACTN</name>
<dbReference type="PANTHER" id="PTHR47505">
    <property type="entry name" value="DNA UTILIZATION PROTEIN YHGH"/>
    <property type="match status" value="1"/>
</dbReference>